<dbReference type="AlphaFoldDB" id="A0A9N9ICP5"/>
<feature type="non-terminal residue" evidence="2">
    <location>
        <position position="45"/>
    </location>
</feature>
<proteinExistence type="predicted"/>
<dbReference type="EMBL" id="CAJVPP010016169">
    <property type="protein sequence ID" value="CAG8728789.1"/>
    <property type="molecule type" value="Genomic_DNA"/>
</dbReference>
<evidence type="ECO:0000313" key="2">
    <source>
        <dbReference type="EMBL" id="CAG8728789.1"/>
    </source>
</evidence>
<name>A0A9N9ICP5_FUNMO</name>
<sequence length="45" mass="5591">MKSGRIRRIVEVVYNLSMNPPWRFKRFRYDLPHANHHNLIEKIKE</sequence>
<gene>
    <name evidence="2" type="ORF">FMOSSE_LOCUS15535</name>
</gene>
<keyword evidence="3" id="KW-1185">Reference proteome</keyword>
<accession>A0A9N9ICP5</accession>
<dbReference type="Gene3D" id="2.40.50.140">
    <property type="entry name" value="Nucleic acid-binding proteins"/>
    <property type="match status" value="1"/>
</dbReference>
<dbReference type="SUPFAM" id="SSF50249">
    <property type="entry name" value="Nucleic acid-binding proteins"/>
    <property type="match status" value="1"/>
</dbReference>
<organism evidence="2 3">
    <name type="scientific">Funneliformis mosseae</name>
    <name type="common">Endomycorrhizal fungus</name>
    <name type="synonym">Glomus mosseae</name>
    <dbReference type="NCBI Taxonomy" id="27381"/>
    <lineage>
        <taxon>Eukaryota</taxon>
        <taxon>Fungi</taxon>
        <taxon>Fungi incertae sedis</taxon>
        <taxon>Mucoromycota</taxon>
        <taxon>Glomeromycotina</taxon>
        <taxon>Glomeromycetes</taxon>
        <taxon>Glomerales</taxon>
        <taxon>Glomeraceae</taxon>
        <taxon>Funneliformis</taxon>
    </lineage>
</organism>
<dbReference type="InterPro" id="IPR013846">
    <property type="entry name" value="mRNA_cap_enzyme_C"/>
</dbReference>
<dbReference type="Proteomes" id="UP000789375">
    <property type="component" value="Unassembled WGS sequence"/>
</dbReference>
<feature type="domain" description="mRNA capping enzyme C-terminal" evidence="1">
    <location>
        <begin position="7"/>
        <end position="43"/>
    </location>
</feature>
<reference evidence="2" key="1">
    <citation type="submission" date="2021-06" db="EMBL/GenBank/DDBJ databases">
        <authorList>
            <person name="Kallberg Y."/>
            <person name="Tangrot J."/>
            <person name="Rosling A."/>
        </authorList>
    </citation>
    <scope>NUCLEOTIDE SEQUENCE</scope>
    <source>
        <strain evidence="2">87-6 pot B 2015</strain>
    </source>
</reference>
<protein>
    <submittedName>
        <fullName evidence="2">5376_t:CDS:1</fullName>
    </submittedName>
</protein>
<comment type="caution">
    <text evidence="2">The sequence shown here is derived from an EMBL/GenBank/DDBJ whole genome shotgun (WGS) entry which is preliminary data.</text>
</comment>
<dbReference type="Pfam" id="PF03919">
    <property type="entry name" value="mRNA_cap_C"/>
    <property type="match status" value="1"/>
</dbReference>
<evidence type="ECO:0000313" key="3">
    <source>
        <dbReference type="Proteomes" id="UP000789375"/>
    </source>
</evidence>
<evidence type="ECO:0000259" key="1">
    <source>
        <dbReference type="Pfam" id="PF03919"/>
    </source>
</evidence>
<dbReference type="InterPro" id="IPR012340">
    <property type="entry name" value="NA-bd_OB-fold"/>
</dbReference>